<dbReference type="AlphaFoldDB" id="A0ABD6ENG2"/>
<dbReference type="EMBL" id="JBGFUD010003595">
    <property type="protein sequence ID" value="MFH4978859.1"/>
    <property type="molecule type" value="Genomic_DNA"/>
</dbReference>
<accession>A0ABD6ENG2</accession>
<protein>
    <submittedName>
        <fullName evidence="1">Uncharacterized protein</fullName>
    </submittedName>
</protein>
<keyword evidence="2" id="KW-1185">Reference proteome</keyword>
<dbReference type="Proteomes" id="UP001608902">
    <property type="component" value="Unassembled WGS sequence"/>
</dbReference>
<organism evidence="1 2">
    <name type="scientific">Gnathostoma spinigerum</name>
    <dbReference type="NCBI Taxonomy" id="75299"/>
    <lineage>
        <taxon>Eukaryota</taxon>
        <taxon>Metazoa</taxon>
        <taxon>Ecdysozoa</taxon>
        <taxon>Nematoda</taxon>
        <taxon>Chromadorea</taxon>
        <taxon>Rhabditida</taxon>
        <taxon>Spirurina</taxon>
        <taxon>Gnathostomatomorpha</taxon>
        <taxon>Gnathostomatoidea</taxon>
        <taxon>Gnathostomatidae</taxon>
        <taxon>Gnathostoma</taxon>
    </lineage>
</organism>
<comment type="caution">
    <text evidence="1">The sequence shown here is derived from an EMBL/GenBank/DDBJ whole genome shotgun (WGS) entry which is preliminary data.</text>
</comment>
<reference evidence="1 2" key="1">
    <citation type="submission" date="2024-08" db="EMBL/GenBank/DDBJ databases">
        <title>Gnathostoma spinigerum genome.</title>
        <authorList>
            <person name="Gonzalez-Bertolin B."/>
            <person name="Monzon S."/>
            <person name="Zaballos A."/>
            <person name="Jimenez P."/>
            <person name="Dekumyoy P."/>
            <person name="Varona S."/>
            <person name="Cuesta I."/>
            <person name="Sumanam S."/>
            <person name="Adisakwattana P."/>
            <person name="Gasser R.B."/>
            <person name="Hernandez-Gonzalez A."/>
            <person name="Young N.D."/>
            <person name="Perteguer M.J."/>
        </authorList>
    </citation>
    <scope>NUCLEOTIDE SEQUENCE [LARGE SCALE GENOMIC DNA]</scope>
    <source>
        <strain evidence="1">AL3</strain>
        <tissue evidence="1">Liver</tissue>
    </source>
</reference>
<proteinExistence type="predicted"/>
<sequence length="139" mass="16414">MISNSFISQRNGAKFLQKFSKLIPILIETAKQICIDIHHYPSRNRSASDSAVHDKRHQRDRTDRIELTVEVRNIAPSKSFDSAEQVICILYEKDYDDDKKWRMHISSEPQRRVSGRIVFRTSFPLDYVFERTQLIKVEM</sequence>
<name>A0ABD6ENG2_9BILA</name>
<evidence type="ECO:0000313" key="2">
    <source>
        <dbReference type="Proteomes" id="UP001608902"/>
    </source>
</evidence>
<evidence type="ECO:0000313" key="1">
    <source>
        <dbReference type="EMBL" id="MFH4978859.1"/>
    </source>
</evidence>
<gene>
    <name evidence="1" type="ORF">AB6A40_005568</name>
</gene>